<gene>
    <name evidence="2" type="ORF">I553_4578</name>
</gene>
<sequence length="56" mass="6654">MGEDQRPVQQRGDSRQHMDNQVVMHDILRVQRLGHERPGMERTGIYGRRDLLVRQT</sequence>
<reference evidence="2" key="1">
    <citation type="submission" date="2014-01" db="EMBL/GenBank/DDBJ databases">
        <authorList>
            <person name="Brown-Elliot B."/>
            <person name="Wallace R."/>
            <person name="Lenaerts A."/>
            <person name="Ordway D."/>
            <person name="DeGroote M.A."/>
            <person name="Parker T."/>
            <person name="Sizemore C."/>
            <person name="Tallon L.J."/>
            <person name="Sadzewicz L.K."/>
            <person name="Sengamalay N."/>
            <person name="Fraser C.M."/>
            <person name="Hine E."/>
            <person name="Shefchek K.A."/>
            <person name="Das S.P."/>
            <person name="Tettelin H."/>
        </authorList>
    </citation>
    <scope>NUCLEOTIDE SEQUENCE [LARGE SCALE GENOMIC DNA]</scope>
    <source>
        <strain evidence="2">4042</strain>
    </source>
</reference>
<evidence type="ECO:0000313" key="2">
    <source>
        <dbReference type="EMBL" id="EUA30321.1"/>
    </source>
</evidence>
<dbReference type="AlphaFoldDB" id="X8AGR7"/>
<comment type="caution">
    <text evidence="2">The sequence shown here is derived from an EMBL/GenBank/DDBJ whole genome shotgun (WGS) entry which is preliminary data.</text>
</comment>
<evidence type="ECO:0000256" key="1">
    <source>
        <dbReference type="SAM" id="MobiDB-lite"/>
    </source>
</evidence>
<accession>X8AGR7</accession>
<proteinExistence type="predicted"/>
<feature type="compositionally biased region" description="Basic and acidic residues" evidence="1">
    <location>
        <begin position="1"/>
        <end position="18"/>
    </location>
</feature>
<protein>
    <submittedName>
        <fullName evidence="2">Uncharacterized protein</fullName>
    </submittedName>
</protein>
<organism evidence="2">
    <name type="scientific">Mycobacterium xenopi 4042</name>
    <dbReference type="NCBI Taxonomy" id="1299334"/>
    <lineage>
        <taxon>Bacteria</taxon>
        <taxon>Bacillati</taxon>
        <taxon>Actinomycetota</taxon>
        <taxon>Actinomycetes</taxon>
        <taxon>Mycobacteriales</taxon>
        <taxon>Mycobacteriaceae</taxon>
        <taxon>Mycobacterium</taxon>
    </lineage>
</organism>
<feature type="region of interest" description="Disordered" evidence="1">
    <location>
        <begin position="1"/>
        <end position="23"/>
    </location>
</feature>
<dbReference type="EMBL" id="JAOB01000060">
    <property type="protein sequence ID" value="EUA30321.1"/>
    <property type="molecule type" value="Genomic_DNA"/>
</dbReference>
<name>X8AGR7_MYCXE</name>